<dbReference type="Proteomes" id="UP000318420">
    <property type="component" value="Segment"/>
</dbReference>
<dbReference type="EMBL" id="MK838116">
    <property type="protein sequence ID" value="QDH47082.1"/>
    <property type="molecule type" value="Genomic_DNA"/>
</dbReference>
<reference evidence="1 2" key="1">
    <citation type="submission" date="2019-04" db="EMBL/GenBank/DDBJ databases">
        <title>Novel bacteriophages capable of disrupting biofilms from clinical strains of Aeromonas hydrophila with intrinsic antibiotic resistance.</title>
        <authorList>
            <person name="Kabwe M."/>
            <person name="Brown T.L."/>
            <person name="Speirs L."/>
            <person name="Ku H."/>
            <person name="Leach M."/>
            <person name="Chan H.T."/>
            <person name="Petrovski S."/>
            <person name="Lock P."/>
            <person name="Tucci J."/>
        </authorList>
    </citation>
    <scope>NUCLEOTIDE SEQUENCE [LARGE SCALE GENOMIC DNA]</scope>
</reference>
<evidence type="ECO:0000313" key="2">
    <source>
        <dbReference type="Proteomes" id="UP000318420"/>
    </source>
</evidence>
<organism evidence="1 2">
    <name type="scientific">Aeromonas phage LAh10</name>
    <dbReference type="NCBI Taxonomy" id="2591025"/>
    <lineage>
        <taxon>Viruses</taxon>
        <taxon>Duplodnaviria</taxon>
        <taxon>Heunggongvirae</taxon>
        <taxon>Uroviricota</taxon>
        <taxon>Caudoviricetes</taxon>
        <taxon>Chimalliviridae</taxon>
        <taxon>Ludhianavirus</taxon>
        <taxon>Ludhianavirus LAh10</taxon>
    </lineage>
</organism>
<name>A0A514A1I4_9CAUD</name>
<accession>A0A514A1I4</accession>
<gene>
    <name evidence="1" type="ORF">LAh10_133</name>
</gene>
<evidence type="ECO:0000313" key="1">
    <source>
        <dbReference type="EMBL" id="QDH47082.1"/>
    </source>
</evidence>
<protein>
    <submittedName>
        <fullName evidence="1">Uncharacterized protein</fullName>
    </submittedName>
</protein>
<proteinExistence type="predicted"/>
<keyword evidence="2" id="KW-1185">Reference proteome</keyword>
<sequence length="334" mass="36486">MQCPFSSGLTFSIFSKELYMNIAFGMPDHTDALLAGFEELNTTGKLEGPDGEYLHTCLRLNGLEDIAGNEGLGTAIVGAGKKFYEMVMNFLKMVKDFFFGSKGRGQDQAVTKAVADTNKVSKAVESEIKTASDEVKAKAETKAKELDVLLAKPLPATLKGLSDKYVTNKNGMINDVCKSAETIGEKCPTFEAEFKAIQAAYDKVDSMIERRKDGNFSGVVKTTAEAYNLASLVQGLRGAYRALQSKSVAENTKFAEIYNKMLATGTEMEQRHANKVTNFLTKMNNELGRAIDSCNKLIFRLCAAGGDVAKAFRPIEMIEIADLEAFMGFDPSEK</sequence>